<keyword evidence="11" id="KW-1185">Reference proteome</keyword>
<dbReference type="Gene3D" id="2.40.50.1060">
    <property type="match status" value="1"/>
</dbReference>
<accession>E9H7S0</accession>
<dbReference type="GO" id="GO:0006362">
    <property type="term" value="P:transcription elongation by RNA polymerase I"/>
    <property type="evidence" value="ECO:0000318"/>
    <property type="project" value="GO_Central"/>
</dbReference>
<dbReference type="HOGENOM" id="CLU_105516_0_0_1"/>
<evidence type="ECO:0000256" key="6">
    <source>
        <dbReference type="ARBA" id="ARBA00023242"/>
    </source>
</evidence>
<protein>
    <recommendedName>
        <fullName evidence="7">DNA-directed RNA polymerase I subunit RPA43</fullName>
    </recommendedName>
    <alternativeName>
        <fullName evidence="9">DNA-directed RNA polymerase I subunit F</fullName>
    </alternativeName>
    <alternativeName>
        <fullName evidence="8">Twist neighbor protein</fullName>
    </alternativeName>
</protein>
<evidence type="ECO:0000256" key="4">
    <source>
        <dbReference type="ARBA" id="ARBA00022553"/>
    </source>
</evidence>
<dbReference type="Gene3D" id="3.30.1490.120">
    <property type="entry name" value="RNA polymerase Rpb7-like, N-terminal domain"/>
    <property type="match status" value="1"/>
</dbReference>
<keyword evidence="5" id="KW-0804">Transcription</keyword>
<evidence type="ECO:0000256" key="7">
    <source>
        <dbReference type="ARBA" id="ARBA00073455"/>
    </source>
</evidence>
<dbReference type="OrthoDB" id="10250504at2759"/>
<dbReference type="EMBL" id="GL732601">
    <property type="protein sequence ID" value="EFX72255.1"/>
    <property type="molecule type" value="Genomic_DNA"/>
</dbReference>
<dbReference type="AlphaFoldDB" id="E9H7S0"/>
<gene>
    <name evidence="10" type="ORF">DAPPUDRAFT_59298</name>
</gene>
<organism evidence="10 11">
    <name type="scientific">Daphnia pulex</name>
    <name type="common">Water flea</name>
    <dbReference type="NCBI Taxonomy" id="6669"/>
    <lineage>
        <taxon>Eukaryota</taxon>
        <taxon>Metazoa</taxon>
        <taxon>Ecdysozoa</taxon>
        <taxon>Arthropoda</taxon>
        <taxon>Crustacea</taxon>
        <taxon>Branchiopoda</taxon>
        <taxon>Diplostraca</taxon>
        <taxon>Cladocera</taxon>
        <taxon>Anomopoda</taxon>
        <taxon>Daphniidae</taxon>
        <taxon>Daphnia</taxon>
    </lineage>
</organism>
<dbReference type="GO" id="GO:0005736">
    <property type="term" value="C:RNA polymerase I complex"/>
    <property type="evidence" value="ECO:0000318"/>
    <property type="project" value="GO_Central"/>
</dbReference>
<evidence type="ECO:0000256" key="1">
    <source>
        <dbReference type="ARBA" id="ARBA00004604"/>
    </source>
</evidence>
<dbReference type="InParanoid" id="E9H7S0"/>
<dbReference type="Proteomes" id="UP000000305">
    <property type="component" value="Unassembled WGS sequence"/>
</dbReference>
<evidence type="ECO:0000313" key="10">
    <source>
        <dbReference type="EMBL" id="EFX72255.1"/>
    </source>
</evidence>
<dbReference type="InterPro" id="IPR045113">
    <property type="entry name" value="Rpb7-like"/>
</dbReference>
<dbReference type="FunCoup" id="E9H7S0">
    <property type="interactions" value="404"/>
</dbReference>
<dbReference type="OMA" id="MVGCLVH"/>
<reference evidence="10 11" key="1">
    <citation type="journal article" date="2011" name="Science">
        <title>The ecoresponsive genome of Daphnia pulex.</title>
        <authorList>
            <person name="Colbourne J.K."/>
            <person name="Pfrender M.E."/>
            <person name="Gilbert D."/>
            <person name="Thomas W.K."/>
            <person name="Tucker A."/>
            <person name="Oakley T.H."/>
            <person name="Tokishita S."/>
            <person name="Aerts A."/>
            <person name="Arnold G.J."/>
            <person name="Basu M.K."/>
            <person name="Bauer D.J."/>
            <person name="Caceres C.E."/>
            <person name="Carmel L."/>
            <person name="Casola C."/>
            <person name="Choi J.H."/>
            <person name="Detter J.C."/>
            <person name="Dong Q."/>
            <person name="Dusheyko S."/>
            <person name="Eads B.D."/>
            <person name="Frohlich T."/>
            <person name="Geiler-Samerotte K.A."/>
            <person name="Gerlach D."/>
            <person name="Hatcher P."/>
            <person name="Jogdeo S."/>
            <person name="Krijgsveld J."/>
            <person name="Kriventseva E.V."/>
            <person name="Kultz D."/>
            <person name="Laforsch C."/>
            <person name="Lindquist E."/>
            <person name="Lopez J."/>
            <person name="Manak J.R."/>
            <person name="Muller J."/>
            <person name="Pangilinan J."/>
            <person name="Patwardhan R.P."/>
            <person name="Pitluck S."/>
            <person name="Pritham E.J."/>
            <person name="Rechtsteiner A."/>
            <person name="Rho M."/>
            <person name="Rogozin I.B."/>
            <person name="Sakarya O."/>
            <person name="Salamov A."/>
            <person name="Schaack S."/>
            <person name="Shapiro H."/>
            <person name="Shiga Y."/>
            <person name="Skalitzky C."/>
            <person name="Smith Z."/>
            <person name="Souvorov A."/>
            <person name="Sung W."/>
            <person name="Tang Z."/>
            <person name="Tsuchiya D."/>
            <person name="Tu H."/>
            <person name="Vos H."/>
            <person name="Wang M."/>
            <person name="Wolf Y.I."/>
            <person name="Yamagata H."/>
            <person name="Yamada T."/>
            <person name="Ye Y."/>
            <person name="Shaw J.R."/>
            <person name="Andrews J."/>
            <person name="Crease T.J."/>
            <person name="Tang H."/>
            <person name="Lucas S.M."/>
            <person name="Robertson H.M."/>
            <person name="Bork P."/>
            <person name="Koonin E.V."/>
            <person name="Zdobnov E.M."/>
            <person name="Grigoriev I.V."/>
            <person name="Lynch M."/>
            <person name="Boore J.L."/>
        </authorList>
    </citation>
    <scope>NUCLEOTIDE SEQUENCE [LARGE SCALE GENOMIC DNA]</scope>
</reference>
<dbReference type="KEGG" id="dpx:DAPPUDRAFT_59298"/>
<comment type="subcellular location">
    <subcellularLocation>
        <location evidence="1">Nucleus</location>
        <location evidence="1">Nucleolus</location>
    </subcellularLocation>
</comment>
<evidence type="ECO:0000256" key="5">
    <source>
        <dbReference type="ARBA" id="ARBA00023163"/>
    </source>
</evidence>
<dbReference type="InterPro" id="IPR036898">
    <property type="entry name" value="RNA_pol_Rpb7-like_N_sf"/>
</dbReference>
<evidence type="ECO:0000256" key="2">
    <source>
        <dbReference type="ARBA" id="ARBA00005930"/>
    </source>
</evidence>
<dbReference type="STRING" id="6669.E9H7S0"/>
<dbReference type="eggNOG" id="KOG4134">
    <property type="taxonomic scope" value="Eukaryota"/>
</dbReference>
<proteinExistence type="inferred from homology"/>
<evidence type="ECO:0000256" key="8">
    <source>
        <dbReference type="ARBA" id="ARBA00080323"/>
    </source>
</evidence>
<evidence type="ECO:0000256" key="9">
    <source>
        <dbReference type="ARBA" id="ARBA00083123"/>
    </source>
</evidence>
<dbReference type="PANTHER" id="PTHR12709">
    <property type="entry name" value="DNA-DIRECTED RNA POLYMERASE II, III"/>
    <property type="match status" value="1"/>
</dbReference>
<keyword evidence="3" id="KW-0240">DNA-directed RNA polymerase</keyword>
<sequence length="183" mass="20355">MADASANTTISNSLGKKFWKKISDDPSSGVTVVNEKLHLVIPPYYLDDLRKSVTSVIDCQLIRYAKELGGILAGYGNLVIEHPKADLLFDLSNIHVDVVGDFYIFNPEVNKELTGIVNRKTSDHIGCLVHGLFNIALPKPSNENSEQWPGKLAKLHDNVRFRIGKVDLNSVVPYIEGRIIELM</sequence>
<comment type="similarity">
    <text evidence="2">Belongs to the eukaryotic RPA43 RNA polymerase subunit family.</text>
</comment>
<dbReference type="PhylomeDB" id="E9H7S0"/>
<evidence type="ECO:0000256" key="3">
    <source>
        <dbReference type="ARBA" id="ARBA00022478"/>
    </source>
</evidence>
<dbReference type="PANTHER" id="PTHR12709:SF5">
    <property type="entry name" value="DNA-DIRECTED RNA POLYMERASE I SUBUNIT RPA43"/>
    <property type="match status" value="1"/>
</dbReference>
<evidence type="ECO:0000313" key="11">
    <source>
        <dbReference type="Proteomes" id="UP000000305"/>
    </source>
</evidence>
<keyword evidence="4" id="KW-0597">Phosphoprotein</keyword>
<dbReference type="FunFam" id="3.30.1490.120:FF:000003">
    <property type="entry name" value="DNA-directed RNA polymerase I subunit RPA43"/>
    <property type="match status" value="1"/>
</dbReference>
<dbReference type="GO" id="GO:0006352">
    <property type="term" value="P:DNA-templated transcription initiation"/>
    <property type="evidence" value="ECO:0007669"/>
    <property type="project" value="InterPro"/>
</dbReference>
<name>E9H7S0_DAPPU</name>
<keyword evidence="6" id="KW-0539">Nucleus</keyword>